<protein>
    <submittedName>
        <fullName evidence="2">Uncharacterized protein</fullName>
    </submittedName>
</protein>
<evidence type="ECO:0000313" key="1">
    <source>
        <dbReference type="Proteomes" id="UP000887561"/>
    </source>
</evidence>
<reference evidence="2" key="1">
    <citation type="submission" date="2022-11" db="UniProtKB">
        <authorList>
            <consortium name="WormBaseParasite"/>
        </authorList>
    </citation>
    <scope>IDENTIFICATION</scope>
</reference>
<sequence length="443" mass="51397">MEKLTNLFIEFLSIDCTDEIPSEDLIIESMKFNYKQFLDSLINLEFFEVYANTEDEEDANKSKNRLYSLIGNELGNLQIEYPILIPFEENNEEESLYLTEEELEESINAEIRINASLLLGTFQGIYDHFVEEVDDDETKELGNNIKNKFFDLIKKRIEIANCFICLYASLIDNEDLDEGLDDEEIETLIDKLKEMKFEDVKKVLDIDYVENSTDDLTTDDLDDLEKGIKEKHLTTLGVMGNTPIELYNQLKEMVHLIEGTLKVDNKNIEEKNIYFIIHQLHLQKLISSRNILFIKEKSQNLKENIISILFGVEESDKVEECMLNKWAEENFKADYEFLIGGSLMLEVNTENSDIDAIYVVRKNTEYFWDEEIGEENLNNDGTKQLISRATQFFGPLTSKCLDNKEENCSDNSSPDAVKPELTAKQDVKLEHKPYRFLSTNLAD</sequence>
<accession>A0A915MEY4</accession>
<evidence type="ECO:0000313" key="2">
    <source>
        <dbReference type="WBParaSite" id="scaffold35306_cov219.g22377"/>
    </source>
</evidence>
<dbReference type="Proteomes" id="UP000887561">
    <property type="component" value="Unplaced"/>
</dbReference>
<proteinExistence type="predicted"/>
<dbReference type="WBParaSite" id="scaffold35306_cov219.g22377">
    <property type="protein sequence ID" value="scaffold35306_cov219.g22377"/>
    <property type="gene ID" value="scaffold35306_cov219.g22377"/>
</dbReference>
<keyword evidence="1" id="KW-1185">Reference proteome</keyword>
<organism evidence="1 2">
    <name type="scientific">Meloidogyne javanica</name>
    <name type="common">Root-knot nematode worm</name>
    <dbReference type="NCBI Taxonomy" id="6303"/>
    <lineage>
        <taxon>Eukaryota</taxon>
        <taxon>Metazoa</taxon>
        <taxon>Ecdysozoa</taxon>
        <taxon>Nematoda</taxon>
        <taxon>Chromadorea</taxon>
        <taxon>Rhabditida</taxon>
        <taxon>Tylenchina</taxon>
        <taxon>Tylenchomorpha</taxon>
        <taxon>Tylenchoidea</taxon>
        <taxon>Meloidogynidae</taxon>
        <taxon>Meloidogyninae</taxon>
        <taxon>Meloidogyne</taxon>
        <taxon>Meloidogyne incognita group</taxon>
    </lineage>
</organism>
<name>A0A915MEY4_MELJA</name>
<dbReference type="AlphaFoldDB" id="A0A915MEY4"/>